<dbReference type="InterPro" id="IPR056884">
    <property type="entry name" value="NPHP3-like_N"/>
</dbReference>
<evidence type="ECO:0000259" key="2">
    <source>
        <dbReference type="Pfam" id="PF24883"/>
    </source>
</evidence>
<dbReference type="SUPFAM" id="SSF52540">
    <property type="entry name" value="P-loop containing nucleoside triphosphate hydrolases"/>
    <property type="match status" value="1"/>
</dbReference>
<name>A0A067T814_GALM3</name>
<dbReference type="AlphaFoldDB" id="A0A067T814"/>
<evidence type="ECO:0000313" key="4">
    <source>
        <dbReference type="Proteomes" id="UP000027222"/>
    </source>
</evidence>
<dbReference type="STRING" id="685588.A0A067T814"/>
<dbReference type="PANTHER" id="PTHR10039">
    <property type="entry name" value="AMELOGENIN"/>
    <property type="match status" value="1"/>
</dbReference>
<dbReference type="Pfam" id="PF24883">
    <property type="entry name" value="NPHP3_N"/>
    <property type="match status" value="1"/>
</dbReference>
<accession>A0A067T814</accession>
<gene>
    <name evidence="3" type="ORF">GALMADRAFT_1251678</name>
</gene>
<reference evidence="4" key="1">
    <citation type="journal article" date="2014" name="Proc. Natl. Acad. Sci. U.S.A.">
        <title>Extensive sampling of basidiomycete genomes demonstrates inadequacy of the white-rot/brown-rot paradigm for wood decay fungi.</title>
        <authorList>
            <person name="Riley R."/>
            <person name="Salamov A.A."/>
            <person name="Brown D.W."/>
            <person name="Nagy L.G."/>
            <person name="Floudas D."/>
            <person name="Held B.W."/>
            <person name="Levasseur A."/>
            <person name="Lombard V."/>
            <person name="Morin E."/>
            <person name="Otillar R."/>
            <person name="Lindquist E.A."/>
            <person name="Sun H."/>
            <person name="LaButti K.M."/>
            <person name="Schmutz J."/>
            <person name="Jabbour D."/>
            <person name="Luo H."/>
            <person name="Baker S.E."/>
            <person name="Pisabarro A.G."/>
            <person name="Walton J.D."/>
            <person name="Blanchette R.A."/>
            <person name="Henrissat B."/>
            <person name="Martin F."/>
            <person name="Cullen D."/>
            <person name="Hibbett D.S."/>
            <person name="Grigoriev I.V."/>
        </authorList>
    </citation>
    <scope>NUCLEOTIDE SEQUENCE [LARGE SCALE GENOMIC DNA]</scope>
    <source>
        <strain evidence="4">CBS 339.88</strain>
    </source>
</reference>
<sequence length="576" mass="65381">MAVSSLWPEAVKSIWLFVLTYHQQGRAAFPAHLAPSMLNNSKNISIHGGNFTAITQNSKTGKDIWDNHIAPGAFHDSRERLEYDPPKCHPETRVAVIQAIIDWIEDGQKTTFIKWVNGAAGAGKSAIAQKIAELCHESGHLAASFFWSRSAAGRNDEERLIASLAYQLCTVIPQLRGPVESAVEVDPYIFTRSLQTQMEVLVIQPLRIAFEHNQPEQVDIPMVIILDGLDECGKPEAQQYILRLVADSISKFPIPLCFLIASRPEKAIRDSFNDQSLLAITDPLVLDEKYHPDDDIRLFLVESFDSVKRTHELRSLLPPVWPSDDDIDSLVKKSSGQFIYAATVVKFVKSSRQRPNEQLDIILGVTAVGTATPFAELDALYFTVFSLVLKEDLHKALEIISLTIFVTEFTPRRIETVLSYPHGETQRILIDLHSVLGIPTLEQEGQNLRILHASLQDFLLDSSRSKDLHLDEGKACERIARHFLRYKREYLDSMKCASEELEDIIVDYEPIIWLDILMLKASPTAELVSEYFDFDPVQWVSSLIEDDVDLETAFYFCLRVMNLHDWFQTQHILWNI</sequence>
<organism evidence="3 4">
    <name type="scientific">Galerina marginata (strain CBS 339.88)</name>
    <dbReference type="NCBI Taxonomy" id="685588"/>
    <lineage>
        <taxon>Eukaryota</taxon>
        <taxon>Fungi</taxon>
        <taxon>Dikarya</taxon>
        <taxon>Basidiomycota</taxon>
        <taxon>Agaricomycotina</taxon>
        <taxon>Agaricomycetes</taxon>
        <taxon>Agaricomycetidae</taxon>
        <taxon>Agaricales</taxon>
        <taxon>Agaricineae</taxon>
        <taxon>Strophariaceae</taxon>
        <taxon>Galerina</taxon>
    </lineage>
</organism>
<evidence type="ECO:0000313" key="3">
    <source>
        <dbReference type="EMBL" id="KDR78467.1"/>
    </source>
</evidence>
<keyword evidence="1" id="KW-0677">Repeat</keyword>
<dbReference type="EMBL" id="KL142374">
    <property type="protein sequence ID" value="KDR78467.1"/>
    <property type="molecule type" value="Genomic_DNA"/>
</dbReference>
<keyword evidence="4" id="KW-1185">Reference proteome</keyword>
<dbReference type="Proteomes" id="UP000027222">
    <property type="component" value="Unassembled WGS sequence"/>
</dbReference>
<proteinExistence type="predicted"/>
<evidence type="ECO:0000256" key="1">
    <source>
        <dbReference type="ARBA" id="ARBA00022737"/>
    </source>
</evidence>
<dbReference type="HOGENOM" id="CLU_000288_6_10_1"/>
<feature type="domain" description="Nephrocystin 3-like N-terminal" evidence="2">
    <location>
        <begin position="100"/>
        <end position="263"/>
    </location>
</feature>
<dbReference type="Gene3D" id="3.40.50.300">
    <property type="entry name" value="P-loop containing nucleotide triphosphate hydrolases"/>
    <property type="match status" value="1"/>
</dbReference>
<dbReference type="OrthoDB" id="5978325at2759"/>
<dbReference type="PANTHER" id="PTHR10039:SF14">
    <property type="entry name" value="NACHT DOMAIN-CONTAINING PROTEIN"/>
    <property type="match status" value="1"/>
</dbReference>
<protein>
    <recommendedName>
        <fullName evidence="2">Nephrocystin 3-like N-terminal domain-containing protein</fullName>
    </recommendedName>
</protein>
<dbReference type="InterPro" id="IPR027417">
    <property type="entry name" value="P-loop_NTPase"/>
</dbReference>